<proteinExistence type="predicted"/>
<protein>
    <submittedName>
        <fullName evidence="1">Uncharacterized protein</fullName>
    </submittedName>
</protein>
<sequence>MEIRKPQNKNSTKALAMRWHDEQHTTQQKILVRKMGLRWSELNQFPYWDPVRCVVLGILHNWYEGVLQHHFRFRWGINGLQENLLKGLTDTEATNASKETESDKTVISTRGILRNVKKTNLINNGGCGSKWTSSNAKRIRYKSEWEAEGK</sequence>
<reference evidence="1" key="1">
    <citation type="submission" date="2021-03" db="EMBL/GenBank/DDBJ databases">
        <title>Draft genome sequence of rust myrtle Austropuccinia psidii MF-1, a brazilian biotype.</title>
        <authorList>
            <person name="Quecine M.C."/>
            <person name="Pachon D.M.R."/>
            <person name="Bonatelli M.L."/>
            <person name="Correr F.H."/>
            <person name="Franceschini L.M."/>
            <person name="Leite T.F."/>
            <person name="Margarido G.R.A."/>
            <person name="Almeida C.A."/>
            <person name="Ferrarezi J.A."/>
            <person name="Labate C.A."/>
        </authorList>
    </citation>
    <scope>NUCLEOTIDE SEQUENCE</scope>
    <source>
        <strain evidence="1">MF-1</strain>
    </source>
</reference>
<gene>
    <name evidence="1" type="ORF">O181_001066</name>
</gene>
<keyword evidence="2" id="KW-1185">Reference proteome</keyword>
<dbReference type="OrthoDB" id="3039677at2759"/>
<evidence type="ECO:0000313" key="2">
    <source>
        <dbReference type="Proteomes" id="UP000765509"/>
    </source>
</evidence>
<dbReference type="Proteomes" id="UP000765509">
    <property type="component" value="Unassembled WGS sequence"/>
</dbReference>
<dbReference type="AlphaFoldDB" id="A0A9Q3GC30"/>
<comment type="caution">
    <text evidence="1">The sequence shown here is derived from an EMBL/GenBank/DDBJ whole genome shotgun (WGS) entry which is preliminary data.</text>
</comment>
<evidence type="ECO:0000313" key="1">
    <source>
        <dbReference type="EMBL" id="MBW0461351.1"/>
    </source>
</evidence>
<name>A0A9Q3GC30_9BASI</name>
<organism evidence="1 2">
    <name type="scientific">Austropuccinia psidii MF-1</name>
    <dbReference type="NCBI Taxonomy" id="1389203"/>
    <lineage>
        <taxon>Eukaryota</taxon>
        <taxon>Fungi</taxon>
        <taxon>Dikarya</taxon>
        <taxon>Basidiomycota</taxon>
        <taxon>Pucciniomycotina</taxon>
        <taxon>Pucciniomycetes</taxon>
        <taxon>Pucciniales</taxon>
        <taxon>Sphaerophragmiaceae</taxon>
        <taxon>Austropuccinia</taxon>
    </lineage>
</organism>
<dbReference type="EMBL" id="AVOT02000146">
    <property type="protein sequence ID" value="MBW0461351.1"/>
    <property type="molecule type" value="Genomic_DNA"/>
</dbReference>
<accession>A0A9Q3GC30</accession>